<evidence type="ECO:0000256" key="4">
    <source>
        <dbReference type="ARBA" id="ARBA00022980"/>
    </source>
</evidence>
<evidence type="ECO:0000256" key="8">
    <source>
        <dbReference type="ARBA" id="ARBA00035528"/>
    </source>
</evidence>
<dbReference type="CTD" id="64960"/>
<reference evidence="13" key="1">
    <citation type="submission" date="2025-08" db="UniProtKB">
        <authorList>
            <consortium name="RefSeq"/>
        </authorList>
    </citation>
    <scope>IDENTIFICATION</scope>
</reference>
<dbReference type="SMART" id="SM01387">
    <property type="entry name" value="Ribosomal_S15"/>
    <property type="match status" value="1"/>
</dbReference>
<dbReference type="GO" id="GO:0003723">
    <property type="term" value="F:RNA binding"/>
    <property type="evidence" value="ECO:0007669"/>
    <property type="project" value="TreeGrafter"/>
</dbReference>
<dbReference type="SUPFAM" id="SSF47060">
    <property type="entry name" value="S15/NS1 RNA-binding domain"/>
    <property type="match status" value="1"/>
</dbReference>
<dbReference type="CDD" id="cd00353">
    <property type="entry name" value="Ribosomal_S15p_S13e"/>
    <property type="match status" value="1"/>
</dbReference>
<dbReference type="PANTHER" id="PTHR46685:SF1">
    <property type="entry name" value="SMALL RIBOSOMAL SUBUNIT PROTEIN US15M"/>
    <property type="match status" value="1"/>
</dbReference>
<sequence length="258" mass="29462">MLRAAWRALSSVRAQAVTRAPVPALRGGSSASLLSARCGLQPPSLLRAARAYAAIQKPVQPKQDDEPPSSAFIKEYKDIIPSIEKVDDVVKRILSLEMASRKEKLKIKQEQLMNKIVENPKDSRTLEAQIIALTVRIRNYEEHMQKHRKDKAHKRHLLMSIDRRKKLLKILRQTNYDVFEKTCKELGVEYTLPPLHFQKVHRRFLAKKALCIRVYQEVQKLKKQKRALKAAAAAAKKEKNEGVPEKPSNAPPEKTQVN</sequence>
<dbReference type="HAMAP" id="MF_01343_B">
    <property type="entry name" value="Ribosomal_uS15_B"/>
    <property type="match status" value="1"/>
</dbReference>
<evidence type="ECO:0000256" key="5">
    <source>
        <dbReference type="ARBA" id="ARBA00023128"/>
    </source>
</evidence>
<organism evidence="12 13">
    <name type="scientific">Mus caroli</name>
    <name type="common">Ryukyu mouse</name>
    <name type="synonym">Ricefield mouse</name>
    <dbReference type="NCBI Taxonomy" id="10089"/>
    <lineage>
        <taxon>Eukaryota</taxon>
        <taxon>Metazoa</taxon>
        <taxon>Chordata</taxon>
        <taxon>Craniata</taxon>
        <taxon>Vertebrata</taxon>
        <taxon>Euteleostomi</taxon>
        <taxon>Mammalia</taxon>
        <taxon>Eutheria</taxon>
        <taxon>Euarchontoglires</taxon>
        <taxon>Glires</taxon>
        <taxon>Rodentia</taxon>
        <taxon>Myomorpha</taxon>
        <taxon>Muroidea</taxon>
        <taxon>Muridae</taxon>
        <taxon>Murinae</taxon>
        <taxon>Mus</taxon>
        <taxon>Mus</taxon>
    </lineage>
</organism>
<keyword evidence="4 10" id="KW-0689">Ribosomal protein</keyword>
<dbReference type="RefSeq" id="XP_021016121.1">
    <property type="nucleotide sequence ID" value="XM_021160462.2"/>
</dbReference>
<feature type="region of interest" description="Disordered" evidence="11">
    <location>
        <begin position="228"/>
        <end position="258"/>
    </location>
</feature>
<evidence type="ECO:0000256" key="10">
    <source>
        <dbReference type="RuleBase" id="RU003919"/>
    </source>
</evidence>
<evidence type="ECO:0000256" key="9">
    <source>
        <dbReference type="ARBA" id="ARBA00064162"/>
    </source>
</evidence>
<proteinExistence type="inferred from homology"/>
<keyword evidence="5" id="KW-0496">Mitochondrion</keyword>
<comment type="subunit">
    <text evidence="9">Component of the mitochondrial ribosome small subunit (28S) which comprises a 12S rRNA and about 30 distinct proteins. Interacts with METTL17.</text>
</comment>
<dbReference type="GeneID" id="110292846"/>
<comment type="subcellular location">
    <subcellularLocation>
        <location evidence="1">Mitochondrion</location>
    </subcellularLocation>
</comment>
<dbReference type="KEGG" id="mcal:110292846"/>
<dbReference type="Pfam" id="PF00312">
    <property type="entry name" value="Ribosomal_S15"/>
    <property type="match status" value="1"/>
</dbReference>
<dbReference type="InterPro" id="IPR009068">
    <property type="entry name" value="uS15_NS1_RNA-bd_sf"/>
</dbReference>
<dbReference type="FunFam" id="1.10.287.10:FF:000015">
    <property type="entry name" value="Mitochondrial ribosomal protein S15"/>
    <property type="match status" value="1"/>
</dbReference>
<evidence type="ECO:0000256" key="3">
    <source>
        <dbReference type="ARBA" id="ARBA00022946"/>
    </source>
</evidence>
<dbReference type="GO" id="GO:0005763">
    <property type="term" value="C:mitochondrial small ribosomal subunit"/>
    <property type="evidence" value="ECO:0007669"/>
    <property type="project" value="Ensembl"/>
</dbReference>
<evidence type="ECO:0000256" key="11">
    <source>
        <dbReference type="SAM" id="MobiDB-lite"/>
    </source>
</evidence>
<evidence type="ECO:0000256" key="7">
    <source>
        <dbReference type="ARBA" id="ARBA00035249"/>
    </source>
</evidence>
<evidence type="ECO:0000313" key="13">
    <source>
        <dbReference type="RefSeq" id="XP_021016121.1"/>
    </source>
</evidence>
<dbReference type="PANTHER" id="PTHR46685">
    <property type="entry name" value="28S RIBOSOMAL PROTEIN S15, MITOCHONDRIAL"/>
    <property type="match status" value="1"/>
</dbReference>
<dbReference type="InterPro" id="IPR052137">
    <property type="entry name" value="uS15_ribosomal"/>
</dbReference>
<dbReference type="GO" id="GO:0003735">
    <property type="term" value="F:structural constituent of ribosome"/>
    <property type="evidence" value="ECO:0007669"/>
    <property type="project" value="InterPro"/>
</dbReference>
<dbReference type="Gene3D" id="1.10.287.10">
    <property type="entry name" value="S15/NS1, RNA-binding"/>
    <property type="match status" value="1"/>
</dbReference>
<evidence type="ECO:0000256" key="1">
    <source>
        <dbReference type="ARBA" id="ARBA00004173"/>
    </source>
</evidence>
<dbReference type="InterPro" id="IPR005290">
    <property type="entry name" value="Ribosomal_uS15_bac-type"/>
</dbReference>
<keyword evidence="3" id="KW-0809">Transit peptide</keyword>
<dbReference type="AlphaFoldDB" id="A0A6P5PKY9"/>
<name>A0A6P5PKY9_MUSCR</name>
<dbReference type="Proteomes" id="UP000515126">
    <property type="component" value="Chromosome 4"/>
</dbReference>
<evidence type="ECO:0000256" key="6">
    <source>
        <dbReference type="ARBA" id="ARBA00023274"/>
    </source>
</evidence>
<keyword evidence="6 10" id="KW-0687">Ribonucleoprotein</keyword>
<feature type="compositionally biased region" description="Basic and acidic residues" evidence="11">
    <location>
        <begin position="235"/>
        <end position="244"/>
    </location>
</feature>
<dbReference type="GO" id="GO:0005654">
    <property type="term" value="C:nucleoplasm"/>
    <property type="evidence" value="ECO:0007669"/>
    <property type="project" value="Ensembl"/>
</dbReference>
<dbReference type="InterPro" id="IPR000589">
    <property type="entry name" value="Ribosomal_uS15"/>
</dbReference>
<evidence type="ECO:0000256" key="2">
    <source>
        <dbReference type="ARBA" id="ARBA00008434"/>
    </source>
</evidence>
<evidence type="ECO:0000313" key="12">
    <source>
        <dbReference type="Proteomes" id="UP000515126"/>
    </source>
</evidence>
<accession>A0A6P5PKY9</accession>
<protein>
    <recommendedName>
        <fullName evidence="7">Small ribosomal subunit protein uS15m</fullName>
    </recommendedName>
    <alternativeName>
        <fullName evidence="8">28S ribosomal protein S15, mitochondrial</fullName>
    </alternativeName>
</protein>
<dbReference type="GO" id="GO:0032543">
    <property type="term" value="P:mitochondrial translation"/>
    <property type="evidence" value="ECO:0007669"/>
    <property type="project" value="TreeGrafter"/>
</dbReference>
<keyword evidence="12" id="KW-1185">Reference proteome</keyword>
<comment type="similarity">
    <text evidence="2 10">Belongs to the universal ribosomal protein uS15 family.</text>
</comment>
<gene>
    <name evidence="13" type="primary">Mrps15</name>
</gene>
<dbReference type="GO" id="GO:0005730">
    <property type="term" value="C:nucleolus"/>
    <property type="evidence" value="ECO:0007669"/>
    <property type="project" value="Ensembl"/>
</dbReference>